<sequence>MTHPDAQRAFEEMMPEPVAYRDRYYHCDLYLSPGNDREPLHTADQLRTAMQAVWDAATERAAKVCEACDGWGWPHTEVCDDFAAEIRETK</sequence>
<evidence type="ECO:0000313" key="1">
    <source>
        <dbReference type="EMBL" id="RUR69028.1"/>
    </source>
</evidence>
<name>A0A433MMG9_9BURK</name>
<reference evidence="1 2" key="1">
    <citation type="submission" date="2018-12" db="EMBL/GenBank/DDBJ databases">
        <title>The genome sequences of Variovorax guangxiensis DSM 27352.</title>
        <authorList>
            <person name="Gao J."/>
            <person name="Sun J."/>
        </authorList>
    </citation>
    <scope>NUCLEOTIDE SEQUENCE [LARGE SCALE GENOMIC DNA]</scope>
    <source>
        <strain evidence="1 2">DSM 27352</strain>
    </source>
</reference>
<gene>
    <name evidence="1" type="ORF">EJP67_18380</name>
</gene>
<comment type="caution">
    <text evidence="1">The sequence shown here is derived from an EMBL/GenBank/DDBJ whole genome shotgun (WGS) entry which is preliminary data.</text>
</comment>
<proteinExistence type="predicted"/>
<organism evidence="1 2">
    <name type="scientific">Variovorax guangxiensis</name>
    <dbReference type="NCBI Taxonomy" id="1775474"/>
    <lineage>
        <taxon>Bacteria</taxon>
        <taxon>Pseudomonadati</taxon>
        <taxon>Pseudomonadota</taxon>
        <taxon>Betaproteobacteria</taxon>
        <taxon>Burkholderiales</taxon>
        <taxon>Comamonadaceae</taxon>
        <taxon>Variovorax</taxon>
    </lineage>
</organism>
<dbReference type="RefSeq" id="WP_126023144.1">
    <property type="nucleotide sequence ID" value="NZ_RXFT01000007.1"/>
</dbReference>
<dbReference type="Proteomes" id="UP000281118">
    <property type="component" value="Unassembled WGS sequence"/>
</dbReference>
<dbReference type="AlphaFoldDB" id="A0A433MMG9"/>
<dbReference type="OrthoDB" id="9792276at2"/>
<protein>
    <submittedName>
        <fullName evidence="1">Uncharacterized protein</fullName>
    </submittedName>
</protein>
<dbReference type="EMBL" id="RXFT01000007">
    <property type="protein sequence ID" value="RUR69028.1"/>
    <property type="molecule type" value="Genomic_DNA"/>
</dbReference>
<accession>A0A433MMG9</accession>
<evidence type="ECO:0000313" key="2">
    <source>
        <dbReference type="Proteomes" id="UP000281118"/>
    </source>
</evidence>